<dbReference type="PRINTS" id="PR00344">
    <property type="entry name" value="BCTRLSENSOR"/>
</dbReference>
<dbReference type="Gene3D" id="1.10.287.130">
    <property type="match status" value="1"/>
</dbReference>
<dbReference type="EC" id="2.7.13.3" evidence="3"/>
<evidence type="ECO:0000256" key="2">
    <source>
        <dbReference type="ARBA" id="ARBA00004236"/>
    </source>
</evidence>
<dbReference type="RefSeq" id="WP_344749397.1">
    <property type="nucleotide sequence ID" value="NZ_BAAAWW010000193.1"/>
</dbReference>
<sequence>MRRRPPHEPERYLLVRARRRITAQVAGAISVMLALVGVMAYCVITSDQDASARRDLAVAAQRALLSRPPPCVWLFELRDGAVLSSPGAPAVLPVRAALHQTAAGRDSRVGRIEISGQSYLVRTQWRGDVVVQAAMDLRYQAAERRRLLRTLAVAEVTGLLAALMIGQVVARGAIAPLGEALARQRRFAADVSHELRTPLTRLHVRAQIVARGLRRGTDPLIVATEVDRLVNGTRQLGDVVEDLLLSAQFGQLRRPFGPVDLAALAEELALAEAARAEAHGVTIEVRRQEPGGHVVRGAQSALRRVISALLDNALAHTGVGGHIWIVLSGGPETVRLDVRDDGVGFHPRDAERLFTRFVGGSRSGSLGLGLALVREVVDGHGGTVTADGRPGAGAVFTVRLPADPGGMARSPYLPETADHPAAQPGDPDDGPRPEGRGVPGLPGVRSGPGPGP</sequence>
<name>A0ABV5TRH0_9ACTN</name>
<dbReference type="GO" id="GO:0016301">
    <property type="term" value="F:kinase activity"/>
    <property type="evidence" value="ECO:0007669"/>
    <property type="project" value="UniProtKB-KW"/>
</dbReference>
<keyword evidence="8" id="KW-0067">ATP-binding</keyword>
<keyword evidence="5" id="KW-0808">Transferase</keyword>
<dbReference type="PROSITE" id="PS50109">
    <property type="entry name" value="HIS_KIN"/>
    <property type="match status" value="1"/>
</dbReference>
<dbReference type="SMART" id="SM00387">
    <property type="entry name" value="HATPase_c"/>
    <property type="match status" value="1"/>
</dbReference>
<keyword evidence="12" id="KW-0472">Membrane</keyword>
<feature type="domain" description="Histidine kinase" evidence="13">
    <location>
        <begin position="190"/>
        <end position="404"/>
    </location>
</feature>
<reference evidence="14 15" key="1">
    <citation type="submission" date="2024-09" db="EMBL/GenBank/DDBJ databases">
        <authorList>
            <person name="Sun Q."/>
            <person name="Mori K."/>
        </authorList>
    </citation>
    <scope>NUCLEOTIDE SEQUENCE [LARGE SCALE GENOMIC DNA]</scope>
    <source>
        <strain evidence="14 15">JCM 3028</strain>
    </source>
</reference>
<evidence type="ECO:0000313" key="15">
    <source>
        <dbReference type="Proteomes" id="UP001589610"/>
    </source>
</evidence>
<comment type="subcellular location">
    <subcellularLocation>
        <location evidence="2">Cell membrane</location>
    </subcellularLocation>
</comment>
<dbReference type="SUPFAM" id="SSF47384">
    <property type="entry name" value="Homodimeric domain of signal transducing histidine kinase"/>
    <property type="match status" value="1"/>
</dbReference>
<dbReference type="Pfam" id="PF02518">
    <property type="entry name" value="HATPase_c"/>
    <property type="match status" value="1"/>
</dbReference>
<feature type="transmembrane region" description="Helical" evidence="12">
    <location>
        <begin position="21"/>
        <end position="41"/>
    </location>
</feature>
<comment type="caution">
    <text evidence="14">The sequence shown here is derived from an EMBL/GenBank/DDBJ whole genome shotgun (WGS) entry which is preliminary data.</text>
</comment>
<evidence type="ECO:0000256" key="8">
    <source>
        <dbReference type="ARBA" id="ARBA00022840"/>
    </source>
</evidence>
<gene>
    <name evidence="14" type="ORF">ACFFRH_36535</name>
</gene>
<feature type="compositionally biased region" description="Low complexity" evidence="11">
    <location>
        <begin position="439"/>
        <end position="452"/>
    </location>
</feature>
<dbReference type="Gene3D" id="3.30.565.10">
    <property type="entry name" value="Histidine kinase-like ATPase, C-terminal domain"/>
    <property type="match status" value="1"/>
</dbReference>
<dbReference type="InterPro" id="IPR004358">
    <property type="entry name" value="Sig_transdc_His_kin-like_C"/>
</dbReference>
<accession>A0ABV5TRH0</accession>
<dbReference type="InterPro" id="IPR036097">
    <property type="entry name" value="HisK_dim/P_sf"/>
</dbReference>
<dbReference type="Proteomes" id="UP001589610">
    <property type="component" value="Unassembled WGS sequence"/>
</dbReference>
<evidence type="ECO:0000256" key="11">
    <source>
        <dbReference type="SAM" id="MobiDB-lite"/>
    </source>
</evidence>
<dbReference type="EMBL" id="JBHMBS010000029">
    <property type="protein sequence ID" value="MFB9681015.1"/>
    <property type="molecule type" value="Genomic_DNA"/>
</dbReference>
<evidence type="ECO:0000256" key="6">
    <source>
        <dbReference type="ARBA" id="ARBA00022741"/>
    </source>
</evidence>
<protein>
    <recommendedName>
        <fullName evidence="10">Sensor-like histidine kinase SenX3</fullName>
        <ecNumber evidence="3">2.7.13.3</ecNumber>
    </recommendedName>
</protein>
<dbReference type="SMART" id="SM00388">
    <property type="entry name" value="HisKA"/>
    <property type="match status" value="1"/>
</dbReference>
<dbReference type="InterPro" id="IPR005467">
    <property type="entry name" value="His_kinase_dom"/>
</dbReference>
<evidence type="ECO:0000256" key="1">
    <source>
        <dbReference type="ARBA" id="ARBA00000085"/>
    </source>
</evidence>
<proteinExistence type="predicted"/>
<evidence type="ECO:0000256" key="12">
    <source>
        <dbReference type="SAM" id="Phobius"/>
    </source>
</evidence>
<dbReference type="PANTHER" id="PTHR42878">
    <property type="entry name" value="TWO-COMPONENT HISTIDINE KINASE"/>
    <property type="match status" value="1"/>
</dbReference>
<evidence type="ECO:0000256" key="9">
    <source>
        <dbReference type="ARBA" id="ARBA00023012"/>
    </source>
</evidence>
<keyword evidence="12" id="KW-0812">Transmembrane</keyword>
<dbReference type="InterPro" id="IPR050351">
    <property type="entry name" value="BphY/WalK/GraS-like"/>
</dbReference>
<evidence type="ECO:0000256" key="10">
    <source>
        <dbReference type="ARBA" id="ARBA00039401"/>
    </source>
</evidence>
<evidence type="ECO:0000256" key="7">
    <source>
        <dbReference type="ARBA" id="ARBA00022777"/>
    </source>
</evidence>
<organism evidence="14 15">
    <name type="scientific">Streptosporangium vulgare</name>
    <dbReference type="NCBI Taxonomy" id="46190"/>
    <lineage>
        <taxon>Bacteria</taxon>
        <taxon>Bacillati</taxon>
        <taxon>Actinomycetota</taxon>
        <taxon>Actinomycetes</taxon>
        <taxon>Streptosporangiales</taxon>
        <taxon>Streptosporangiaceae</taxon>
        <taxon>Streptosporangium</taxon>
    </lineage>
</organism>
<evidence type="ECO:0000256" key="5">
    <source>
        <dbReference type="ARBA" id="ARBA00022679"/>
    </source>
</evidence>
<feature type="region of interest" description="Disordered" evidence="11">
    <location>
        <begin position="401"/>
        <end position="452"/>
    </location>
</feature>
<keyword evidence="7 14" id="KW-0418">Kinase</keyword>
<dbReference type="InterPro" id="IPR003594">
    <property type="entry name" value="HATPase_dom"/>
</dbReference>
<evidence type="ECO:0000259" key="13">
    <source>
        <dbReference type="PROSITE" id="PS50109"/>
    </source>
</evidence>
<dbReference type="InterPro" id="IPR036890">
    <property type="entry name" value="HATPase_C_sf"/>
</dbReference>
<keyword evidence="6" id="KW-0547">Nucleotide-binding</keyword>
<dbReference type="InterPro" id="IPR003661">
    <property type="entry name" value="HisK_dim/P_dom"/>
</dbReference>
<evidence type="ECO:0000313" key="14">
    <source>
        <dbReference type="EMBL" id="MFB9681015.1"/>
    </source>
</evidence>
<keyword evidence="15" id="KW-1185">Reference proteome</keyword>
<dbReference type="SUPFAM" id="SSF55874">
    <property type="entry name" value="ATPase domain of HSP90 chaperone/DNA topoisomerase II/histidine kinase"/>
    <property type="match status" value="1"/>
</dbReference>
<dbReference type="CDD" id="cd00075">
    <property type="entry name" value="HATPase"/>
    <property type="match status" value="1"/>
</dbReference>
<keyword evidence="12" id="KW-1133">Transmembrane helix</keyword>
<keyword evidence="4" id="KW-0597">Phosphoprotein</keyword>
<evidence type="ECO:0000256" key="4">
    <source>
        <dbReference type="ARBA" id="ARBA00022553"/>
    </source>
</evidence>
<dbReference type="Pfam" id="PF00512">
    <property type="entry name" value="HisKA"/>
    <property type="match status" value="1"/>
</dbReference>
<dbReference type="CDD" id="cd00082">
    <property type="entry name" value="HisKA"/>
    <property type="match status" value="1"/>
</dbReference>
<comment type="catalytic activity">
    <reaction evidence="1">
        <text>ATP + protein L-histidine = ADP + protein N-phospho-L-histidine.</text>
        <dbReference type="EC" id="2.7.13.3"/>
    </reaction>
</comment>
<evidence type="ECO:0000256" key="3">
    <source>
        <dbReference type="ARBA" id="ARBA00012438"/>
    </source>
</evidence>
<dbReference type="PANTHER" id="PTHR42878:SF7">
    <property type="entry name" value="SENSOR HISTIDINE KINASE GLRK"/>
    <property type="match status" value="1"/>
</dbReference>
<keyword evidence="9" id="KW-0902">Two-component regulatory system</keyword>